<dbReference type="CDD" id="cd22744">
    <property type="entry name" value="OTU"/>
    <property type="match status" value="1"/>
</dbReference>
<evidence type="ECO:0000256" key="1">
    <source>
        <dbReference type="SAM" id="MobiDB-lite"/>
    </source>
</evidence>
<dbReference type="Gene3D" id="3.90.70.80">
    <property type="match status" value="1"/>
</dbReference>
<dbReference type="InterPro" id="IPR038765">
    <property type="entry name" value="Papain-like_cys_pep_sf"/>
</dbReference>
<proteinExistence type="predicted"/>
<dbReference type="EMBL" id="PGCJ01000053">
    <property type="protein sequence ID" value="PLW53963.1"/>
    <property type="molecule type" value="Genomic_DNA"/>
</dbReference>
<reference evidence="3 4" key="1">
    <citation type="submission" date="2017-11" db="EMBL/GenBank/DDBJ databases">
        <title>De novo assembly and phasing of dikaryotic genomes from two isolates of Puccinia coronata f. sp. avenae, the causal agent of oat crown rust.</title>
        <authorList>
            <person name="Miller M.E."/>
            <person name="Zhang Y."/>
            <person name="Omidvar V."/>
            <person name="Sperschneider J."/>
            <person name="Schwessinger B."/>
            <person name="Raley C."/>
            <person name="Palmer J.M."/>
            <person name="Garnica D."/>
            <person name="Upadhyaya N."/>
            <person name="Rathjen J."/>
            <person name="Taylor J.M."/>
            <person name="Park R.F."/>
            <person name="Dodds P.N."/>
            <person name="Hirsch C.D."/>
            <person name="Kianian S.F."/>
            <person name="Figueroa M."/>
        </authorList>
    </citation>
    <scope>NUCLEOTIDE SEQUENCE [LARGE SCALE GENOMIC DNA]</scope>
    <source>
        <strain evidence="3">12NC29</strain>
    </source>
</reference>
<sequence>MDQEERSDEVIPHNHLASPAEPMEGEDSSDEDIPLDQLVPNRVQDTQDGPEALGPMNVGTVAAQGSNNDDDEIEIFRAAPEPTPAQTWARVRANMGKYLSTKVFEIYLPGVPKIKHGLNPNLPFHEPTPEIPLRYSRFIQGDGHCLFRAIAYWRFGDQDRHQEVRQAVIDFAPKHEEELKRGMTERGYDRWCQRIKGGGWGDQACLDLLARYYQLIIFTAGFHFRPADLPPFNSGTLF</sequence>
<name>A0A2N5VVE4_9BASI</name>
<gene>
    <name evidence="3" type="ORF">PCANC_06826</name>
</gene>
<comment type="caution">
    <text evidence="3">The sequence shown here is derived from an EMBL/GenBank/DDBJ whole genome shotgun (WGS) entry which is preliminary data.</text>
</comment>
<dbReference type="GO" id="GO:0004843">
    <property type="term" value="F:cysteine-type deubiquitinase activity"/>
    <property type="evidence" value="ECO:0007669"/>
    <property type="project" value="TreeGrafter"/>
</dbReference>
<evidence type="ECO:0000313" key="3">
    <source>
        <dbReference type="EMBL" id="PLW53963.1"/>
    </source>
</evidence>
<dbReference type="InterPro" id="IPR003323">
    <property type="entry name" value="OTU_dom"/>
</dbReference>
<organism evidence="3 4">
    <name type="scientific">Puccinia coronata f. sp. avenae</name>
    <dbReference type="NCBI Taxonomy" id="200324"/>
    <lineage>
        <taxon>Eukaryota</taxon>
        <taxon>Fungi</taxon>
        <taxon>Dikarya</taxon>
        <taxon>Basidiomycota</taxon>
        <taxon>Pucciniomycotina</taxon>
        <taxon>Pucciniomycetes</taxon>
        <taxon>Pucciniales</taxon>
        <taxon>Pucciniaceae</taxon>
        <taxon>Puccinia</taxon>
    </lineage>
</organism>
<dbReference type="AlphaFoldDB" id="A0A2N5VVE4"/>
<keyword evidence="4" id="KW-1185">Reference proteome</keyword>
<dbReference type="PANTHER" id="PTHR12419">
    <property type="entry name" value="OTU DOMAIN CONTAINING PROTEIN"/>
    <property type="match status" value="1"/>
</dbReference>
<accession>A0A2N5VVE4</accession>
<dbReference type="SUPFAM" id="SSF54001">
    <property type="entry name" value="Cysteine proteinases"/>
    <property type="match status" value="1"/>
</dbReference>
<dbReference type="PROSITE" id="PS50802">
    <property type="entry name" value="OTU"/>
    <property type="match status" value="1"/>
</dbReference>
<dbReference type="Pfam" id="PF02338">
    <property type="entry name" value="OTU"/>
    <property type="match status" value="1"/>
</dbReference>
<dbReference type="GO" id="GO:0016579">
    <property type="term" value="P:protein deubiquitination"/>
    <property type="evidence" value="ECO:0007669"/>
    <property type="project" value="TreeGrafter"/>
</dbReference>
<dbReference type="Proteomes" id="UP000235388">
    <property type="component" value="Unassembled WGS sequence"/>
</dbReference>
<protein>
    <recommendedName>
        <fullName evidence="2">OTU domain-containing protein</fullName>
    </recommendedName>
</protein>
<dbReference type="OrthoDB" id="415023at2759"/>
<dbReference type="InterPro" id="IPR050704">
    <property type="entry name" value="Peptidase_C85-like"/>
</dbReference>
<evidence type="ECO:0000313" key="4">
    <source>
        <dbReference type="Proteomes" id="UP000235388"/>
    </source>
</evidence>
<evidence type="ECO:0000259" key="2">
    <source>
        <dbReference type="PROSITE" id="PS50802"/>
    </source>
</evidence>
<feature type="domain" description="OTU" evidence="2">
    <location>
        <begin position="134"/>
        <end position="230"/>
    </location>
</feature>
<feature type="region of interest" description="Disordered" evidence="1">
    <location>
        <begin position="1"/>
        <end position="38"/>
    </location>
</feature>
<feature type="compositionally biased region" description="Acidic residues" evidence="1">
    <location>
        <begin position="23"/>
        <end position="34"/>
    </location>
</feature>